<dbReference type="EMBL" id="CM041533">
    <property type="protein sequence ID" value="KAI3374346.1"/>
    <property type="molecule type" value="Genomic_DNA"/>
</dbReference>
<sequence>MTALCRRFTKDDETGSSPELPAGRVLSGGLHSVRTGPGQPARRRLHKRQTSPQPHPTQDRGDGPPRGPALRHLPAAARLPRLRLQNPVPVRYQETGSIRPGAIGGSKPKQTASPEVDKKIEEYKRENPGMFSWEIRDKLLKDGICDRNNVPSVSAISRIMRSKFGGAGDDEEEDDEVVKREMEENEPRTKHSIDGILGDRSSHSDEGSDVDSEPGLPLKRKQRRSRTTFTAEQLEELERAFERTHYPDIYTREELAQRAKLTEARVQVWFSNRRARWRKQAGANQLMAFNHLIPGGFPPSAMSSLQPYQLSDSPYTPTSIAQAASEQPSTVHRPQPLPPTSVHQSGLSSSAGSQDGSSAYCLSSGRHSFSGYSDSFVAPTGHANTVNPGISNSLSPQVMGLLNPGGVPHQSQSDFALSPLTGGLEPSGGMAASCHGSQRLEALPGLTSMPTLPSTQSYCPPSYTSPAYAMDHHPSYQYGQYSQSKLSLSSTFNSAMERVNRTLLLPLLSRCQQVLEDTGVDTSGQQINATASSPTVSPPSSAGPTPTISNSRETYDNAYFYILFVMLFYSFLAMTLFKCLGSEEENKDPYEEFMRTGKPSTPKFDTGHMVEKFYFEEESSL</sequence>
<protein>
    <submittedName>
        <fullName evidence="1">Uncharacterized protein</fullName>
    </submittedName>
</protein>
<comment type="caution">
    <text evidence="1">The sequence shown here is derived from an EMBL/GenBank/DDBJ whole genome shotgun (WGS) entry which is preliminary data.</text>
</comment>
<evidence type="ECO:0000313" key="2">
    <source>
        <dbReference type="Proteomes" id="UP000831701"/>
    </source>
</evidence>
<accession>A0ACB8X316</accession>
<dbReference type="Proteomes" id="UP000831701">
    <property type="component" value="Chromosome 3"/>
</dbReference>
<organism evidence="1 2">
    <name type="scientific">Scortum barcoo</name>
    <name type="common">barcoo grunter</name>
    <dbReference type="NCBI Taxonomy" id="214431"/>
    <lineage>
        <taxon>Eukaryota</taxon>
        <taxon>Metazoa</taxon>
        <taxon>Chordata</taxon>
        <taxon>Craniata</taxon>
        <taxon>Vertebrata</taxon>
        <taxon>Euteleostomi</taxon>
        <taxon>Actinopterygii</taxon>
        <taxon>Neopterygii</taxon>
        <taxon>Teleostei</taxon>
        <taxon>Neoteleostei</taxon>
        <taxon>Acanthomorphata</taxon>
        <taxon>Eupercaria</taxon>
        <taxon>Centrarchiformes</taxon>
        <taxon>Terapontoidei</taxon>
        <taxon>Terapontidae</taxon>
        <taxon>Scortum</taxon>
    </lineage>
</organism>
<proteinExistence type="predicted"/>
<gene>
    <name evidence="1" type="ORF">L3Q82_006184</name>
</gene>
<reference evidence="1" key="1">
    <citation type="submission" date="2022-04" db="EMBL/GenBank/DDBJ databases">
        <title>Jade perch genome.</title>
        <authorList>
            <person name="Chao B."/>
        </authorList>
    </citation>
    <scope>NUCLEOTIDE SEQUENCE</scope>
    <source>
        <strain evidence="1">CB-2022</strain>
    </source>
</reference>
<name>A0ACB8X316_9TELE</name>
<evidence type="ECO:0000313" key="1">
    <source>
        <dbReference type="EMBL" id="KAI3374346.1"/>
    </source>
</evidence>
<keyword evidence="2" id="KW-1185">Reference proteome</keyword>